<dbReference type="GeneID" id="30970245"/>
<dbReference type="VEuPathDB" id="FungiDB:ASPACDRAFT_121379"/>
<dbReference type="STRING" id="690307.A0A1L9WRF2"/>
<evidence type="ECO:0000313" key="4">
    <source>
        <dbReference type="Proteomes" id="UP000184546"/>
    </source>
</evidence>
<dbReference type="RefSeq" id="XP_020055103.1">
    <property type="nucleotide sequence ID" value="XM_020196431.1"/>
</dbReference>
<dbReference type="Proteomes" id="UP000184546">
    <property type="component" value="Unassembled WGS sequence"/>
</dbReference>
<feature type="coiled-coil region" evidence="1">
    <location>
        <begin position="70"/>
        <end position="97"/>
    </location>
</feature>
<gene>
    <name evidence="3" type="ORF">ASPACDRAFT_121379</name>
</gene>
<dbReference type="OMA" id="STCRCVS"/>
<feature type="region of interest" description="Disordered" evidence="2">
    <location>
        <begin position="689"/>
        <end position="779"/>
    </location>
</feature>
<sequence length="779" mass="87397">MKGLWSRVTPAQSTCRCVSCLSTVSQGVASRGATAASKKRLRLGNSVTALYTSIFAAAALADAQAKGQRRHEWEEKIAAAKGEVNALLDEEERLVEAIFARRDEGMEITPSRQTTTQARPRSYRYRWPSTNISRRSFHTSRNLALSKSNQRRDENSLEELNKISEDPLLEVTEEDNLWNLEDFDTPQWLKENSTRQKAIRKMALKQLAIRMLLRRGIAHSYQGLQMKYAVDYSMPAPNVPELLTHLDKLRNRMKSVKASPRSSIEDLEAEMNSLPPQDQMTERQRLDGEIYRDTNLYLANRMSLQELLLRLANNLTKSTNPDRSLGLKHMLLAFTKTRENDICEMILHTIIPHRFPLTSSLIISILNFFRKSKNLKAFDLFLRQLAGDGYPLDMGNLGHYKNVVVNGIEIQVPPVDSANAVIYGTLIRSCLRFNQPDRADAYLQVSRASGYMDDYATLSSYLGFYAIRSDWAKGIQALQRTVAFIGSTTEHKTTRVERLIVKMVYLCDECEQTEISQKIIQAFVKSGFDWKWAEKQLDLTFERDPRYNRWKAAQTAAGTDAARASQQTMWEKCYSFVQAVGEQLDGLTTERASTTQWQDMMKTYAQDVLSAIISGPVAMHKAAKEGGTGDLVQDDRTTLLKEISQQAHDIQQHNSAVVNAQKTEIASLQAEIAQLKRMVFDLHRTVTISNPLPQTSSPPSSSPKHSTTTATSAPLTRPTPVDITSSPPPPHVTASHSHLPAGLAPNLVSSSPNTTQGDQVSPAKKKWTMSFGMMPSSKV</sequence>
<reference evidence="4" key="1">
    <citation type="journal article" date="2017" name="Genome Biol.">
        <title>Comparative genomics reveals high biological diversity and specific adaptations in the industrially and medically important fungal genus Aspergillus.</title>
        <authorList>
            <person name="de Vries R.P."/>
            <person name="Riley R."/>
            <person name="Wiebenga A."/>
            <person name="Aguilar-Osorio G."/>
            <person name="Amillis S."/>
            <person name="Uchima C.A."/>
            <person name="Anderluh G."/>
            <person name="Asadollahi M."/>
            <person name="Askin M."/>
            <person name="Barry K."/>
            <person name="Battaglia E."/>
            <person name="Bayram O."/>
            <person name="Benocci T."/>
            <person name="Braus-Stromeyer S.A."/>
            <person name="Caldana C."/>
            <person name="Canovas D."/>
            <person name="Cerqueira G.C."/>
            <person name="Chen F."/>
            <person name="Chen W."/>
            <person name="Choi C."/>
            <person name="Clum A."/>
            <person name="Dos Santos R.A."/>
            <person name="Damasio A.R."/>
            <person name="Diallinas G."/>
            <person name="Emri T."/>
            <person name="Fekete E."/>
            <person name="Flipphi M."/>
            <person name="Freyberg S."/>
            <person name="Gallo A."/>
            <person name="Gournas C."/>
            <person name="Habgood R."/>
            <person name="Hainaut M."/>
            <person name="Harispe M.L."/>
            <person name="Henrissat B."/>
            <person name="Hilden K.S."/>
            <person name="Hope R."/>
            <person name="Hossain A."/>
            <person name="Karabika E."/>
            <person name="Karaffa L."/>
            <person name="Karanyi Z."/>
            <person name="Krasevec N."/>
            <person name="Kuo A."/>
            <person name="Kusch H."/>
            <person name="LaButti K."/>
            <person name="Lagendijk E.L."/>
            <person name="Lapidus A."/>
            <person name="Levasseur A."/>
            <person name="Lindquist E."/>
            <person name="Lipzen A."/>
            <person name="Logrieco A.F."/>
            <person name="MacCabe A."/>
            <person name="Maekelae M.R."/>
            <person name="Malavazi I."/>
            <person name="Melin P."/>
            <person name="Meyer V."/>
            <person name="Mielnichuk N."/>
            <person name="Miskei M."/>
            <person name="Molnar A.P."/>
            <person name="Mule G."/>
            <person name="Ngan C.Y."/>
            <person name="Orejas M."/>
            <person name="Orosz E."/>
            <person name="Ouedraogo J.P."/>
            <person name="Overkamp K.M."/>
            <person name="Park H.-S."/>
            <person name="Perrone G."/>
            <person name="Piumi F."/>
            <person name="Punt P.J."/>
            <person name="Ram A.F."/>
            <person name="Ramon A."/>
            <person name="Rauscher S."/>
            <person name="Record E."/>
            <person name="Riano-Pachon D.M."/>
            <person name="Robert V."/>
            <person name="Roehrig J."/>
            <person name="Ruller R."/>
            <person name="Salamov A."/>
            <person name="Salih N.S."/>
            <person name="Samson R.A."/>
            <person name="Sandor E."/>
            <person name="Sanguinetti M."/>
            <person name="Schuetze T."/>
            <person name="Sepcic K."/>
            <person name="Shelest E."/>
            <person name="Sherlock G."/>
            <person name="Sophianopoulou V."/>
            <person name="Squina F.M."/>
            <person name="Sun H."/>
            <person name="Susca A."/>
            <person name="Todd R.B."/>
            <person name="Tsang A."/>
            <person name="Unkles S.E."/>
            <person name="van de Wiele N."/>
            <person name="van Rossen-Uffink D."/>
            <person name="Oliveira J.V."/>
            <person name="Vesth T.C."/>
            <person name="Visser J."/>
            <person name="Yu J.-H."/>
            <person name="Zhou M."/>
            <person name="Andersen M.R."/>
            <person name="Archer D.B."/>
            <person name="Baker S.E."/>
            <person name="Benoit I."/>
            <person name="Brakhage A.A."/>
            <person name="Braus G.H."/>
            <person name="Fischer R."/>
            <person name="Frisvad J.C."/>
            <person name="Goldman G.H."/>
            <person name="Houbraken J."/>
            <person name="Oakley B."/>
            <person name="Pocsi I."/>
            <person name="Scazzocchio C."/>
            <person name="Seiboth B."/>
            <person name="vanKuyk P.A."/>
            <person name="Wortman J."/>
            <person name="Dyer P.S."/>
            <person name="Grigoriev I.V."/>
        </authorList>
    </citation>
    <scope>NUCLEOTIDE SEQUENCE [LARGE SCALE GENOMIC DNA]</scope>
    <source>
        <strain evidence="4">ATCC 16872 / CBS 172.66 / WB 5094</strain>
    </source>
</reference>
<dbReference type="OrthoDB" id="185373at2759"/>
<feature type="compositionally biased region" description="Polar residues" evidence="2">
    <location>
        <begin position="747"/>
        <end position="759"/>
    </location>
</feature>
<dbReference type="AlphaFoldDB" id="A0A1L9WRF2"/>
<feature type="coiled-coil region" evidence="1">
    <location>
        <begin position="658"/>
        <end position="685"/>
    </location>
</feature>
<dbReference type="EMBL" id="KV878979">
    <property type="protein sequence ID" value="OJJ98763.1"/>
    <property type="molecule type" value="Genomic_DNA"/>
</dbReference>
<feature type="compositionally biased region" description="Low complexity" evidence="2">
    <location>
        <begin position="689"/>
        <end position="712"/>
    </location>
</feature>
<keyword evidence="4" id="KW-1185">Reference proteome</keyword>
<protein>
    <submittedName>
        <fullName evidence="3">Uncharacterized protein</fullName>
    </submittedName>
</protein>
<accession>A0A1L9WRF2</accession>
<name>A0A1L9WRF2_ASPA1</name>
<keyword evidence="1" id="KW-0175">Coiled coil</keyword>
<evidence type="ECO:0000256" key="1">
    <source>
        <dbReference type="SAM" id="Coils"/>
    </source>
</evidence>
<evidence type="ECO:0000313" key="3">
    <source>
        <dbReference type="EMBL" id="OJJ98763.1"/>
    </source>
</evidence>
<proteinExistence type="predicted"/>
<evidence type="ECO:0000256" key="2">
    <source>
        <dbReference type="SAM" id="MobiDB-lite"/>
    </source>
</evidence>
<organism evidence="3 4">
    <name type="scientific">Aspergillus aculeatus (strain ATCC 16872 / CBS 172.66 / WB 5094)</name>
    <dbReference type="NCBI Taxonomy" id="690307"/>
    <lineage>
        <taxon>Eukaryota</taxon>
        <taxon>Fungi</taxon>
        <taxon>Dikarya</taxon>
        <taxon>Ascomycota</taxon>
        <taxon>Pezizomycotina</taxon>
        <taxon>Eurotiomycetes</taxon>
        <taxon>Eurotiomycetidae</taxon>
        <taxon>Eurotiales</taxon>
        <taxon>Aspergillaceae</taxon>
        <taxon>Aspergillus</taxon>
        <taxon>Aspergillus subgen. Circumdati</taxon>
    </lineage>
</organism>